<dbReference type="InterPro" id="IPR004299">
    <property type="entry name" value="MBOAT_fam"/>
</dbReference>
<feature type="transmembrane region" description="Helical" evidence="10">
    <location>
        <begin position="377"/>
        <end position="396"/>
    </location>
</feature>
<comment type="similarity">
    <text evidence="2">Belongs to the membrane-bound acyltransferase family. Sterol o-acyltransferase subfamily.</text>
</comment>
<keyword evidence="6 10" id="KW-1133">Transmembrane helix</keyword>
<feature type="active site" evidence="9">
    <location>
        <position position="337"/>
    </location>
</feature>
<gene>
    <name evidence="11" type="ORF">BSTOLATCC_MIC9815</name>
</gene>
<keyword evidence="3" id="KW-0808">Transferase</keyword>
<comment type="subcellular location">
    <subcellularLocation>
        <location evidence="1">Endoplasmic reticulum membrane</location>
        <topology evidence="1">Multi-pass membrane protein</topology>
    </subcellularLocation>
</comment>
<feature type="transmembrane region" description="Helical" evidence="10">
    <location>
        <begin position="327"/>
        <end position="344"/>
    </location>
</feature>
<feature type="transmembrane region" description="Helical" evidence="10">
    <location>
        <begin position="350"/>
        <end position="370"/>
    </location>
</feature>
<dbReference type="InterPro" id="IPR014371">
    <property type="entry name" value="Oat_ACAT_DAG_ARE"/>
</dbReference>
<dbReference type="EMBL" id="CAJZBQ010000011">
    <property type="protein sequence ID" value="CAG9314014.1"/>
    <property type="molecule type" value="Genomic_DNA"/>
</dbReference>
<feature type="transmembrane region" description="Helical" evidence="10">
    <location>
        <begin position="105"/>
        <end position="125"/>
    </location>
</feature>
<organism evidence="11 12">
    <name type="scientific">Blepharisma stoltei</name>
    <dbReference type="NCBI Taxonomy" id="1481888"/>
    <lineage>
        <taxon>Eukaryota</taxon>
        <taxon>Sar</taxon>
        <taxon>Alveolata</taxon>
        <taxon>Ciliophora</taxon>
        <taxon>Postciliodesmatophora</taxon>
        <taxon>Heterotrichea</taxon>
        <taxon>Heterotrichida</taxon>
        <taxon>Blepharismidae</taxon>
        <taxon>Blepharisma</taxon>
    </lineage>
</organism>
<reference evidence="11" key="1">
    <citation type="submission" date="2021-09" db="EMBL/GenBank/DDBJ databases">
        <authorList>
            <consortium name="AG Swart"/>
            <person name="Singh M."/>
            <person name="Singh A."/>
            <person name="Seah K."/>
            <person name="Emmerich C."/>
        </authorList>
    </citation>
    <scope>NUCLEOTIDE SEQUENCE</scope>
    <source>
        <strain evidence="11">ATCC30299</strain>
    </source>
</reference>
<evidence type="ECO:0000256" key="9">
    <source>
        <dbReference type="PIRSR" id="PIRSR000439-1"/>
    </source>
</evidence>
<sequence length="399" mass="47087">MSGDKKRLTYTTIRPSFFDITEPTAPVHKCEMKGFYNMMVLLSSYYILISCYVKFMSEGSFFEETFFDNMITDGKFVILIWPSVFLYSWLAFFHQLLILAGLPKAISFIVQHSSQSLMFLVSTYLVLTRDWGLPQTLFVTGLCFTHFMKMHSYTQVNRDLREDWLKNPKDSAYPKNITAYDYLIYLVRPVLVYQTSYPSIPKFRISYFLKKLTLFSVQIVSLYICVSDHILPIVKERNPFFTSWMKLVIPCLASYWLLFFIIFEQILNLFAELSLFGDREFYQDWWNSNTWADFSRKWNRPVHLFLYKHVYLEAKERWKFTEKNSTYFTYFFSALCHEMVVALVCKTIRPYLSILMMAQIPLVLIAKIGGREFGLNLFWTGIIGGPSLLCTLYSISSIY</sequence>
<dbReference type="PANTHER" id="PTHR10408">
    <property type="entry name" value="STEROL O-ACYLTRANSFERASE"/>
    <property type="match status" value="1"/>
</dbReference>
<dbReference type="PIRSF" id="PIRSF000439">
    <property type="entry name" value="Oat_ACAT_DAG_ARE"/>
    <property type="match status" value="1"/>
</dbReference>
<dbReference type="GO" id="GO:0005789">
    <property type="term" value="C:endoplasmic reticulum membrane"/>
    <property type="evidence" value="ECO:0007669"/>
    <property type="project" value="UniProtKB-SubCell"/>
</dbReference>
<comment type="caution">
    <text evidence="11">The sequence shown here is derived from an EMBL/GenBank/DDBJ whole genome shotgun (WGS) entry which is preliminary data.</text>
</comment>
<evidence type="ECO:0000313" key="11">
    <source>
        <dbReference type="EMBL" id="CAG9314014.1"/>
    </source>
</evidence>
<feature type="transmembrane region" description="Helical" evidence="10">
    <location>
        <begin position="212"/>
        <end position="231"/>
    </location>
</feature>
<accession>A0AAU9IF30</accession>
<feature type="transmembrane region" description="Helical" evidence="10">
    <location>
        <begin position="131"/>
        <end position="148"/>
    </location>
</feature>
<feature type="transmembrane region" description="Helical" evidence="10">
    <location>
        <begin position="243"/>
        <end position="263"/>
    </location>
</feature>
<evidence type="ECO:0000256" key="3">
    <source>
        <dbReference type="ARBA" id="ARBA00022679"/>
    </source>
</evidence>
<keyword evidence="12" id="KW-1185">Reference proteome</keyword>
<evidence type="ECO:0000256" key="2">
    <source>
        <dbReference type="ARBA" id="ARBA00009010"/>
    </source>
</evidence>
<dbReference type="GO" id="GO:0008374">
    <property type="term" value="F:O-acyltransferase activity"/>
    <property type="evidence" value="ECO:0007669"/>
    <property type="project" value="InterPro"/>
</dbReference>
<keyword evidence="7 10" id="KW-0472">Membrane</keyword>
<protein>
    <recommendedName>
        <fullName evidence="13">O-acyltransferase</fullName>
    </recommendedName>
</protein>
<keyword evidence="5" id="KW-0256">Endoplasmic reticulum</keyword>
<proteinExistence type="inferred from homology"/>
<feature type="transmembrane region" description="Helical" evidence="10">
    <location>
        <begin position="35"/>
        <end position="56"/>
    </location>
</feature>
<name>A0AAU9IF30_9CILI</name>
<evidence type="ECO:0000256" key="1">
    <source>
        <dbReference type="ARBA" id="ARBA00004477"/>
    </source>
</evidence>
<evidence type="ECO:0000256" key="6">
    <source>
        <dbReference type="ARBA" id="ARBA00022989"/>
    </source>
</evidence>
<evidence type="ECO:0000313" key="12">
    <source>
        <dbReference type="Proteomes" id="UP001162131"/>
    </source>
</evidence>
<keyword evidence="4 10" id="KW-0812">Transmembrane</keyword>
<dbReference type="AlphaFoldDB" id="A0AAU9IF30"/>
<keyword evidence="8" id="KW-0012">Acyltransferase</keyword>
<dbReference type="Proteomes" id="UP001162131">
    <property type="component" value="Unassembled WGS sequence"/>
</dbReference>
<feature type="transmembrane region" description="Helical" evidence="10">
    <location>
        <begin position="76"/>
        <end position="93"/>
    </location>
</feature>
<evidence type="ECO:0000256" key="5">
    <source>
        <dbReference type="ARBA" id="ARBA00022824"/>
    </source>
</evidence>
<dbReference type="Pfam" id="PF03062">
    <property type="entry name" value="MBOAT"/>
    <property type="match status" value="1"/>
</dbReference>
<evidence type="ECO:0000256" key="4">
    <source>
        <dbReference type="ARBA" id="ARBA00022692"/>
    </source>
</evidence>
<dbReference type="PANTHER" id="PTHR10408:SF9">
    <property type="entry name" value="STEROL O-ACYLTRANSFERASE 2-RELATED"/>
    <property type="match status" value="1"/>
</dbReference>
<evidence type="ECO:0008006" key="13">
    <source>
        <dbReference type="Google" id="ProtNLM"/>
    </source>
</evidence>
<evidence type="ECO:0000256" key="8">
    <source>
        <dbReference type="ARBA" id="ARBA00023315"/>
    </source>
</evidence>
<evidence type="ECO:0000256" key="10">
    <source>
        <dbReference type="SAM" id="Phobius"/>
    </source>
</evidence>
<evidence type="ECO:0000256" key="7">
    <source>
        <dbReference type="ARBA" id="ARBA00023136"/>
    </source>
</evidence>